<evidence type="ECO:0000313" key="2">
    <source>
        <dbReference type="Proteomes" id="UP000070339"/>
    </source>
</evidence>
<name>A0ABR5V7E1_9CORY</name>
<gene>
    <name evidence="1" type="ORF">WM41_2505</name>
</gene>
<reference evidence="1 2" key="1">
    <citation type="journal article" date="2016" name="Int. J. Syst. Evol. Microbiol.">
        <title>Resolving the Complexity of Human Skin Metagenomes Using Single-Molecule Sequencing.</title>
        <authorList>
            <consortium name="NISC Comparative Sequencing Program"/>
            <person name="Tsai Y.C."/>
            <person name="Conlan S."/>
            <person name="Deming C."/>
            <person name="Segre J.A."/>
            <person name="Kong H.H."/>
            <person name="Korlach J."/>
            <person name="Oh J."/>
        </authorList>
    </citation>
    <scope>NUCLEOTIDE SEQUENCE [LARGE SCALE GENOMIC DNA]</scope>
    <source>
        <strain evidence="1 2">1B08</strain>
    </source>
</reference>
<organism evidence="1 2">
    <name type="scientific">Corynebacterium simulans</name>
    <dbReference type="NCBI Taxonomy" id="146827"/>
    <lineage>
        <taxon>Bacteria</taxon>
        <taxon>Bacillati</taxon>
        <taxon>Actinomycetota</taxon>
        <taxon>Actinomycetes</taxon>
        <taxon>Mycobacteriales</taxon>
        <taxon>Corynebacteriaceae</taxon>
        <taxon>Corynebacterium</taxon>
    </lineage>
</organism>
<keyword evidence="2" id="KW-1185">Reference proteome</keyword>
<dbReference type="Proteomes" id="UP000070339">
    <property type="component" value="Unassembled WGS sequence"/>
</dbReference>
<proteinExistence type="predicted"/>
<dbReference type="EMBL" id="LTEB01000050">
    <property type="protein sequence ID" value="KXU16890.1"/>
    <property type="molecule type" value="Genomic_DNA"/>
</dbReference>
<dbReference type="RefSeq" id="WP_153014962.1">
    <property type="nucleotide sequence ID" value="NZ_LTEB01000050.1"/>
</dbReference>
<sequence>MEGLPPDAPAFWLETPNGARTPWTLADAQIWRLFWATATAATGLSGVDKGKTIFDNMPQFPWSKPVNQSSYGSFGDHSPEEVLDYLDSL</sequence>
<evidence type="ECO:0000313" key="1">
    <source>
        <dbReference type="EMBL" id="KXU16890.1"/>
    </source>
</evidence>
<protein>
    <submittedName>
        <fullName evidence="1">Uncharacterized protein</fullName>
    </submittedName>
</protein>
<accession>A0ABR5V7E1</accession>
<comment type="caution">
    <text evidence="1">The sequence shown here is derived from an EMBL/GenBank/DDBJ whole genome shotgun (WGS) entry which is preliminary data.</text>
</comment>